<dbReference type="EnsemblPlants" id="TuG1812G0700000365.01.T01">
    <property type="protein sequence ID" value="TuG1812G0700000365.01.T01.cds312717"/>
    <property type="gene ID" value="TuG1812G0700000365.01"/>
</dbReference>
<protein>
    <submittedName>
        <fullName evidence="1">Uncharacterized protein</fullName>
    </submittedName>
</protein>
<evidence type="ECO:0000313" key="1">
    <source>
        <dbReference type="EnsemblPlants" id="TuG1812G0700000365.01.T01.cds312717"/>
    </source>
</evidence>
<organism evidence="1 2">
    <name type="scientific">Triticum urartu</name>
    <name type="common">Red wild einkorn</name>
    <name type="synonym">Crithodium urartu</name>
    <dbReference type="NCBI Taxonomy" id="4572"/>
    <lineage>
        <taxon>Eukaryota</taxon>
        <taxon>Viridiplantae</taxon>
        <taxon>Streptophyta</taxon>
        <taxon>Embryophyta</taxon>
        <taxon>Tracheophyta</taxon>
        <taxon>Spermatophyta</taxon>
        <taxon>Magnoliopsida</taxon>
        <taxon>Liliopsida</taxon>
        <taxon>Poales</taxon>
        <taxon>Poaceae</taxon>
        <taxon>BOP clade</taxon>
        <taxon>Pooideae</taxon>
        <taxon>Triticodae</taxon>
        <taxon>Triticeae</taxon>
        <taxon>Triticinae</taxon>
        <taxon>Triticum</taxon>
    </lineage>
</organism>
<reference evidence="1" key="2">
    <citation type="submission" date="2018-03" db="EMBL/GenBank/DDBJ databases">
        <title>The Triticum urartu genome reveals the dynamic nature of wheat genome evolution.</title>
        <authorList>
            <person name="Ling H."/>
            <person name="Ma B."/>
            <person name="Shi X."/>
            <person name="Liu H."/>
            <person name="Dong L."/>
            <person name="Sun H."/>
            <person name="Cao Y."/>
            <person name="Gao Q."/>
            <person name="Zheng S."/>
            <person name="Li Y."/>
            <person name="Yu Y."/>
            <person name="Du H."/>
            <person name="Qi M."/>
            <person name="Li Y."/>
            <person name="Yu H."/>
            <person name="Cui Y."/>
            <person name="Wang N."/>
            <person name="Chen C."/>
            <person name="Wu H."/>
            <person name="Zhao Y."/>
            <person name="Zhang J."/>
            <person name="Li Y."/>
            <person name="Zhou W."/>
            <person name="Zhang B."/>
            <person name="Hu W."/>
            <person name="Eijk M."/>
            <person name="Tang J."/>
            <person name="Witsenboer H."/>
            <person name="Zhao S."/>
            <person name="Li Z."/>
            <person name="Zhang A."/>
            <person name="Wang D."/>
            <person name="Liang C."/>
        </authorList>
    </citation>
    <scope>NUCLEOTIDE SEQUENCE [LARGE SCALE GENOMIC DNA]</scope>
    <source>
        <strain evidence="1">cv. G1812</strain>
    </source>
</reference>
<dbReference type="Gramene" id="TuG1812G0700000365.01.T01">
    <property type="protein sequence ID" value="TuG1812G0700000365.01.T01.cds312717"/>
    <property type="gene ID" value="TuG1812G0700000365.01"/>
</dbReference>
<dbReference type="Proteomes" id="UP000015106">
    <property type="component" value="Chromosome 7"/>
</dbReference>
<evidence type="ECO:0000313" key="2">
    <source>
        <dbReference type="Proteomes" id="UP000015106"/>
    </source>
</evidence>
<dbReference type="AlphaFoldDB" id="A0A8R7QTQ2"/>
<keyword evidence="2" id="KW-1185">Reference proteome</keyword>
<reference evidence="2" key="1">
    <citation type="journal article" date="2013" name="Nature">
        <title>Draft genome of the wheat A-genome progenitor Triticum urartu.</title>
        <authorList>
            <person name="Ling H.Q."/>
            <person name="Zhao S."/>
            <person name="Liu D."/>
            <person name="Wang J."/>
            <person name="Sun H."/>
            <person name="Zhang C."/>
            <person name="Fan H."/>
            <person name="Li D."/>
            <person name="Dong L."/>
            <person name="Tao Y."/>
            <person name="Gao C."/>
            <person name="Wu H."/>
            <person name="Li Y."/>
            <person name="Cui Y."/>
            <person name="Guo X."/>
            <person name="Zheng S."/>
            <person name="Wang B."/>
            <person name="Yu K."/>
            <person name="Liang Q."/>
            <person name="Yang W."/>
            <person name="Lou X."/>
            <person name="Chen J."/>
            <person name="Feng M."/>
            <person name="Jian J."/>
            <person name="Zhang X."/>
            <person name="Luo G."/>
            <person name="Jiang Y."/>
            <person name="Liu J."/>
            <person name="Wang Z."/>
            <person name="Sha Y."/>
            <person name="Zhang B."/>
            <person name="Wu H."/>
            <person name="Tang D."/>
            <person name="Shen Q."/>
            <person name="Xue P."/>
            <person name="Zou S."/>
            <person name="Wang X."/>
            <person name="Liu X."/>
            <person name="Wang F."/>
            <person name="Yang Y."/>
            <person name="An X."/>
            <person name="Dong Z."/>
            <person name="Zhang K."/>
            <person name="Zhang X."/>
            <person name="Luo M.C."/>
            <person name="Dvorak J."/>
            <person name="Tong Y."/>
            <person name="Wang J."/>
            <person name="Yang H."/>
            <person name="Li Z."/>
            <person name="Wang D."/>
            <person name="Zhang A."/>
            <person name="Wang J."/>
        </authorList>
    </citation>
    <scope>NUCLEOTIDE SEQUENCE</scope>
    <source>
        <strain evidence="2">cv. G1812</strain>
    </source>
</reference>
<accession>A0A8R7QTQ2</accession>
<reference evidence="1" key="3">
    <citation type="submission" date="2022-06" db="UniProtKB">
        <authorList>
            <consortium name="EnsemblPlants"/>
        </authorList>
    </citation>
    <scope>IDENTIFICATION</scope>
</reference>
<proteinExistence type="predicted"/>
<sequence length="65" mass="7305">MWNRRGCKSSQSVNPCARLQFLEDDEEIVMRTAPGPSFVVLITCLTHAYSGTWSPSTHRLHMASP</sequence>
<name>A0A8R7QTQ2_TRIUA</name>